<reference evidence="2 3" key="1">
    <citation type="submission" date="2019-09" db="EMBL/GenBank/DDBJ databases">
        <title>Complete genome sequence of Arachidicoccus sp. B3-10 isolated from apple orchard soil.</title>
        <authorList>
            <person name="Kim H.S."/>
            <person name="Han K.-I."/>
            <person name="Suh M.K."/>
            <person name="Lee K.C."/>
            <person name="Eom M.K."/>
            <person name="Kim J.-S."/>
            <person name="Kang S.W."/>
            <person name="Sin Y."/>
            <person name="Lee J.-S."/>
        </authorList>
    </citation>
    <scope>NUCLEOTIDE SEQUENCE [LARGE SCALE GENOMIC DNA]</scope>
    <source>
        <strain evidence="2 3">B3-10</strain>
    </source>
</reference>
<keyword evidence="3" id="KW-1185">Reference proteome</keyword>
<evidence type="ECO:0000313" key="3">
    <source>
        <dbReference type="Proteomes" id="UP000292424"/>
    </source>
</evidence>
<accession>A0A5P2FXH3</accession>
<dbReference type="Proteomes" id="UP000292424">
    <property type="component" value="Chromosome"/>
</dbReference>
<dbReference type="PANTHER" id="PTHR34985:SF1">
    <property type="entry name" value="SLR0554 PROTEIN"/>
    <property type="match status" value="1"/>
</dbReference>
<dbReference type="EMBL" id="CP044016">
    <property type="protein sequence ID" value="QES87637.1"/>
    <property type="molecule type" value="Genomic_DNA"/>
</dbReference>
<gene>
    <name evidence="2" type="ORF">E0W69_002780</name>
</gene>
<dbReference type="Pfam" id="PF05272">
    <property type="entry name" value="VapE-like_dom"/>
    <property type="match status" value="1"/>
</dbReference>
<dbReference type="InterPro" id="IPR007936">
    <property type="entry name" value="VapE-like_dom"/>
</dbReference>
<dbReference type="PANTHER" id="PTHR34985">
    <property type="entry name" value="SLR0554 PROTEIN"/>
    <property type="match status" value="1"/>
</dbReference>
<evidence type="ECO:0000313" key="2">
    <source>
        <dbReference type="EMBL" id="QES87637.1"/>
    </source>
</evidence>
<dbReference type="OrthoDB" id="9801888at2"/>
<name>A0A5P2FXH3_9BACT</name>
<sequence length="391" mass="46193">MVAKRRWKMDNERMTSYERLEQFLLENYQFRCNIINGIIEFRHSELEQWEELNEFNVLRQLKLQSVKASMNDLINILKSDFVPSFNAFLDYFKMQLIGFDHDFDYIDQLASYVKTTANRRFRRHLKKWLVRTVKCALEDDYVNKNALILVQEKQNGGKTTFCRFLIPSLLKSYSAENISFDKDSMIALCENYIINLDELASFNKLEINMLKAILSKAFVKERHPFERKAKKIPRRASFIGSTNRTEFLTDETGNVRWIPFEVLDIDFAYSKEINIDFVWKQAYNLYLSGYPCDLTADEIKENELANQSFTVITKEMELIMNLYEVGTKEDHDLFRSTTEIEIGIRETNNVGITISTQQLGKALKVLGFTKDNRYSEEKGYPIKAYYLKFRR</sequence>
<proteinExistence type="predicted"/>
<feature type="domain" description="Virulence-associated protein E-like" evidence="1">
    <location>
        <begin position="107"/>
        <end position="309"/>
    </location>
</feature>
<organism evidence="2 3">
    <name type="scientific">Rhizosphaericola mali</name>
    <dbReference type="NCBI Taxonomy" id="2545455"/>
    <lineage>
        <taxon>Bacteria</taxon>
        <taxon>Pseudomonadati</taxon>
        <taxon>Bacteroidota</taxon>
        <taxon>Chitinophagia</taxon>
        <taxon>Chitinophagales</taxon>
        <taxon>Chitinophagaceae</taxon>
        <taxon>Rhizosphaericola</taxon>
    </lineage>
</organism>
<evidence type="ECO:0000259" key="1">
    <source>
        <dbReference type="Pfam" id="PF05272"/>
    </source>
</evidence>
<dbReference type="AlphaFoldDB" id="A0A5P2FXH3"/>
<protein>
    <submittedName>
        <fullName evidence="2">Virulence protein E</fullName>
    </submittedName>
</protein>
<dbReference type="KEGG" id="arac:E0W69_002780"/>